<proteinExistence type="predicted"/>
<name>A0A4S2H4A8_9PROT</name>
<dbReference type="RefSeq" id="WP_135994945.1">
    <property type="nucleotide sequence ID" value="NZ_CP071057.1"/>
</dbReference>
<dbReference type="EMBL" id="SRXW01000001">
    <property type="protein sequence ID" value="TGY90446.1"/>
    <property type="molecule type" value="Genomic_DNA"/>
</dbReference>
<organism evidence="1 2">
    <name type="scientific">Marinicauda algicola</name>
    <dbReference type="NCBI Taxonomy" id="2029849"/>
    <lineage>
        <taxon>Bacteria</taxon>
        <taxon>Pseudomonadati</taxon>
        <taxon>Pseudomonadota</taxon>
        <taxon>Alphaproteobacteria</taxon>
        <taxon>Maricaulales</taxon>
        <taxon>Maricaulaceae</taxon>
        <taxon>Marinicauda</taxon>
    </lineage>
</organism>
<dbReference type="Proteomes" id="UP000308054">
    <property type="component" value="Unassembled WGS sequence"/>
</dbReference>
<keyword evidence="2" id="KW-1185">Reference proteome</keyword>
<evidence type="ECO:0000313" key="2">
    <source>
        <dbReference type="Proteomes" id="UP000308054"/>
    </source>
</evidence>
<accession>A0A4S2H4A8</accession>
<evidence type="ECO:0000313" key="1">
    <source>
        <dbReference type="EMBL" id="TGY90446.1"/>
    </source>
</evidence>
<gene>
    <name evidence="1" type="ORF">E5163_04830</name>
</gene>
<dbReference type="AlphaFoldDB" id="A0A4S2H4A8"/>
<reference evidence="1 2" key="1">
    <citation type="journal article" date="2017" name="Int. J. Syst. Evol. Microbiol.">
        <title>Marinicauda algicola sp. nov., isolated from a marine red alga Rhodosorus marinus.</title>
        <authorList>
            <person name="Jeong S.E."/>
            <person name="Jeon S.H."/>
            <person name="Chun B.H."/>
            <person name="Kim D.W."/>
            <person name="Jeon C.O."/>
        </authorList>
    </citation>
    <scope>NUCLEOTIDE SEQUENCE [LARGE SCALE GENOMIC DNA]</scope>
    <source>
        <strain evidence="1 2">JCM 31718</strain>
    </source>
</reference>
<protein>
    <submittedName>
        <fullName evidence="1">Uncharacterized protein</fullName>
    </submittedName>
</protein>
<comment type="caution">
    <text evidence="1">The sequence shown here is derived from an EMBL/GenBank/DDBJ whole genome shotgun (WGS) entry which is preliminary data.</text>
</comment>
<sequence>MHFENFEKRFEVASDFSEWASTLSGVHAETAPLDEDFRLVSRGIILRGGPLDGTISLRHVSMTGAMIAFAGSSRVVTLLAAHRGAVPVCARATCGAGEILNHQVGPQVLAVPPRADFLSLSFPYKLLPAAIARIGLPGALDGQVDNLLFWIDKVRLLRLTATLWGELETAPEAEIASRSLFSQTCDRITEALAEDFHAHLLRGRAVRADPLRSIFVRCHALLESIPCRAVPVQELSMAVNASEQRINEAFGETVGVNARTWHTVLRLLKARGVLRRAEGDRAKVLSYEFRGFPE</sequence>